<gene>
    <name evidence="1" type="ORF">LCGC14_2499790</name>
</gene>
<protein>
    <submittedName>
        <fullName evidence="1">Uncharacterized protein</fullName>
    </submittedName>
</protein>
<organism evidence="1">
    <name type="scientific">marine sediment metagenome</name>
    <dbReference type="NCBI Taxonomy" id="412755"/>
    <lineage>
        <taxon>unclassified sequences</taxon>
        <taxon>metagenomes</taxon>
        <taxon>ecological metagenomes</taxon>
    </lineage>
</organism>
<sequence>MRTKPYTEKGIKRVPCVRCGSPSRQQWKVCALGRWDGLCVDCDIELNRLVLNFVGIPSKEVSCIMDEYEYVARGKVGCPSE</sequence>
<reference evidence="1" key="1">
    <citation type="journal article" date="2015" name="Nature">
        <title>Complex archaea that bridge the gap between prokaryotes and eukaryotes.</title>
        <authorList>
            <person name="Spang A."/>
            <person name="Saw J.H."/>
            <person name="Jorgensen S.L."/>
            <person name="Zaremba-Niedzwiedzka K."/>
            <person name="Martijn J."/>
            <person name="Lind A.E."/>
            <person name="van Eijk R."/>
            <person name="Schleper C."/>
            <person name="Guy L."/>
            <person name="Ettema T.J."/>
        </authorList>
    </citation>
    <scope>NUCLEOTIDE SEQUENCE</scope>
</reference>
<dbReference type="AlphaFoldDB" id="A0A0F9DW08"/>
<comment type="caution">
    <text evidence="1">The sequence shown here is derived from an EMBL/GenBank/DDBJ whole genome shotgun (WGS) entry which is preliminary data.</text>
</comment>
<proteinExistence type="predicted"/>
<evidence type="ECO:0000313" key="1">
    <source>
        <dbReference type="EMBL" id="KKL16018.1"/>
    </source>
</evidence>
<accession>A0A0F9DW08</accession>
<dbReference type="EMBL" id="LAZR01039829">
    <property type="protein sequence ID" value="KKL16018.1"/>
    <property type="molecule type" value="Genomic_DNA"/>
</dbReference>
<name>A0A0F9DW08_9ZZZZ</name>